<dbReference type="AlphaFoldDB" id="A0A5B8XWU2"/>
<dbReference type="GO" id="GO:0015935">
    <property type="term" value="C:small ribosomal subunit"/>
    <property type="evidence" value="ECO:0007669"/>
    <property type="project" value="InterPro"/>
</dbReference>
<evidence type="ECO:0000256" key="4">
    <source>
        <dbReference type="ARBA" id="ARBA00022980"/>
    </source>
</evidence>
<dbReference type="Pfam" id="PF00163">
    <property type="entry name" value="Ribosomal_S4"/>
    <property type="match status" value="1"/>
</dbReference>
<dbReference type="HAMAP" id="MF_01306_B">
    <property type="entry name" value="Ribosomal_uS4_B"/>
    <property type="match status" value="1"/>
</dbReference>
<dbReference type="InterPro" id="IPR036986">
    <property type="entry name" value="S4_RNA-bd_sf"/>
</dbReference>
<keyword evidence="13" id="KW-1185">Reference proteome</keyword>
<dbReference type="GO" id="GO:0019843">
    <property type="term" value="F:rRNA binding"/>
    <property type="evidence" value="ECO:0007669"/>
    <property type="project" value="UniProtKB-UniRule"/>
</dbReference>
<feature type="domain" description="Small ribosomal subunit protein uS4 N-terminal" evidence="11">
    <location>
        <begin position="3"/>
        <end position="90"/>
    </location>
</feature>
<keyword evidence="3 7" id="KW-0694">RNA-binding</keyword>
<keyword evidence="4 7" id="KW-0689">Ribosomal protein</keyword>
<evidence type="ECO:0000256" key="2">
    <source>
        <dbReference type="ARBA" id="ARBA00022730"/>
    </source>
</evidence>
<evidence type="ECO:0000256" key="6">
    <source>
        <dbReference type="ARBA" id="ARBA00035254"/>
    </source>
</evidence>
<dbReference type="PROSITE" id="PS00632">
    <property type="entry name" value="RIBOSOMAL_S4"/>
    <property type="match status" value="1"/>
</dbReference>
<dbReference type="GO" id="GO:0006412">
    <property type="term" value="P:translation"/>
    <property type="evidence" value="ECO:0007669"/>
    <property type="project" value="UniProtKB-UniRule"/>
</dbReference>
<proteinExistence type="inferred from homology"/>
<evidence type="ECO:0000256" key="7">
    <source>
        <dbReference type="HAMAP-Rule" id="MF_01306"/>
    </source>
</evidence>
<dbReference type="CDD" id="cd00165">
    <property type="entry name" value="S4"/>
    <property type="match status" value="1"/>
</dbReference>
<evidence type="ECO:0000256" key="3">
    <source>
        <dbReference type="ARBA" id="ARBA00022884"/>
    </source>
</evidence>
<dbReference type="InterPro" id="IPR022801">
    <property type="entry name" value="Ribosomal_uS4"/>
</dbReference>
<dbReference type="InterPro" id="IPR001912">
    <property type="entry name" value="Ribosomal_uS4_N"/>
</dbReference>
<comment type="function">
    <text evidence="7">With S5 and S12 plays an important role in translational accuracy.</text>
</comment>
<evidence type="ECO:0000256" key="9">
    <source>
        <dbReference type="SAM" id="MobiDB-lite"/>
    </source>
</evidence>
<dbReference type="Gene3D" id="3.10.290.10">
    <property type="entry name" value="RNA-binding S4 domain"/>
    <property type="match status" value="1"/>
</dbReference>
<reference evidence="12 13" key="1">
    <citation type="submission" date="2019-08" db="EMBL/GenBank/DDBJ databases">
        <authorList>
            <person name="Liang Q."/>
        </authorList>
    </citation>
    <scope>NUCLEOTIDE SEQUENCE [LARGE SCALE GENOMIC DNA]</scope>
    <source>
        <strain evidence="12 13">V1718</strain>
    </source>
</reference>
<dbReference type="NCBIfam" id="TIGR01017">
    <property type="entry name" value="rpsD_bact"/>
    <property type="match status" value="1"/>
</dbReference>
<comment type="similarity">
    <text evidence="1 7 8">Belongs to the universal ribosomal protein uS4 family.</text>
</comment>
<evidence type="ECO:0000256" key="8">
    <source>
        <dbReference type="RuleBase" id="RU003699"/>
    </source>
</evidence>
<organism evidence="12 13">
    <name type="scientific">Microvenator marinus</name>
    <dbReference type="NCBI Taxonomy" id="2600177"/>
    <lineage>
        <taxon>Bacteria</taxon>
        <taxon>Deltaproteobacteria</taxon>
        <taxon>Bradymonadales</taxon>
        <taxon>Microvenatoraceae</taxon>
        <taxon>Microvenator</taxon>
    </lineage>
</organism>
<gene>
    <name evidence="7 12" type="primary">rpsD</name>
    <name evidence="12" type="ORF">FRD01_19805</name>
</gene>
<evidence type="ECO:0000259" key="11">
    <source>
        <dbReference type="SMART" id="SM01390"/>
    </source>
</evidence>
<comment type="subunit">
    <text evidence="7">Part of the 30S ribosomal subunit. Contacts protein S5. The interaction surface between S4 and S5 is involved in control of translational fidelity.</text>
</comment>
<dbReference type="SMART" id="SM00363">
    <property type="entry name" value="S4"/>
    <property type="match status" value="1"/>
</dbReference>
<evidence type="ECO:0000256" key="5">
    <source>
        <dbReference type="ARBA" id="ARBA00023274"/>
    </source>
</evidence>
<dbReference type="PANTHER" id="PTHR11831:SF4">
    <property type="entry name" value="SMALL RIBOSOMAL SUBUNIT PROTEIN US4M"/>
    <property type="match status" value="1"/>
</dbReference>
<dbReference type="InterPro" id="IPR005709">
    <property type="entry name" value="Ribosomal_uS4_bac-type"/>
</dbReference>
<comment type="function">
    <text evidence="7">One of the primary rRNA binding proteins, it binds directly to 16S rRNA where it nucleates assembly of the body of the 30S subunit.</text>
</comment>
<dbReference type="EMBL" id="CP042467">
    <property type="protein sequence ID" value="QED29438.1"/>
    <property type="molecule type" value="Genomic_DNA"/>
</dbReference>
<dbReference type="InterPro" id="IPR002942">
    <property type="entry name" value="S4_RNA-bd"/>
</dbReference>
<dbReference type="PANTHER" id="PTHR11831">
    <property type="entry name" value="30S 40S RIBOSOMAL PROTEIN"/>
    <property type="match status" value="1"/>
</dbReference>
<feature type="domain" description="RNA-binding S4" evidence="10">
    <location>
        <begin position="91"/>
        <end position="155"/>
    </location>
</feature>
<dbReference type="NCBIfam" id="NF003717">
    <property type="entry name" value="PRK05327.1"/>
    <property type="match status" value="1"/>
</dbReference>
<name>A0A5B8XWU2_9DELT</name>
<dbReference type="RefSeq" id="WP_146962671.1">
    <property type="nucleotide sequence ID" value="NZ_CP042467.1"/>
</dbReference>
<dbReference type="Pfam" id="PF01479">
    <property type="entry name" value="S4"/>
    <property type="match status" value="1"/>
</dbReference>
<dbReference type="Gene3D" id="1.10.1050.10">
    <property type="entry name" value="Ribosomal Protein S4 Delta 41, Chain A, domain 1"/>
    <property type="match status" value="1"/>
</dbReference>
<accession>A0A5B8XWU2</accession>
<dbReference type="GO" id="GO:0003735">
    <property type="term" value="F:structural constituent of ribosome"/>
    <property type="evidence" value="ECO:0007669"/>
    <property type="project" value="InterPro"/>
</dbReference>
<dbReference type="PROSITE" id="PS50889">
    <property type="entry name" value="S4"/>
    <property type="match status" value="1"/>
</dbReference>
<dbReference type="OrthoDB" id="9803672at2"/>
<dbReference type="Proteomes" id="UP000321595">
    <property type="component" value="Chromosome"/>
</dbReference>
<feature type="region of interest" description="Disordered" evidence="9">
    <location>
        <begin position="19"/>
        <end position="41"/>
    </location>
</feature>
<evidence type="ECO:0000256" key="1">
    <source>
        <dbReference type="ARBA" id="ARBA00007465"/>
    </source>
</evidence>
<evidence type="ECO:0000313" key="13">
    <source>
        <dbReference type="Proteomes" id="UP000321595"/>
    </source>
</evidence>
<keyword evidence="5 7" id="KW-0687">Ribonucleoprotein</keyword>
<dbReference type="GO" id="GO:0042274">
    <property type="term" value="P:ribosomal small subunit biogenesis"/>
    <property type="evidence" value="ECO:0007669"/>
    <property type="project" value="TreeGrafter"/>
</dbReference>
<dbReference type="InterPro" id="IPR018079">
    <property type="entry name" value="Ribosomal_uS4_CS"/>
</dbReference>
<keyword evidence="2 7" id="KW-0699">rRNA-binding</keyword>
<dbReference type="KEGG" id="bbae:FRD01_19805"/>
<evidence type="ECO:0000313" key="12">
    <source>
        <dbReference type="EMBL" id="QED29438.1"/>
    </source>
</evidence>
<evidence type="ECO:0000259" key="10">
    <source>
        <dbReference type="SMART" id="SM00363"/>
    </source>
</evidence>
<sequence>MARYRGPRLRITRRLGTDLPGLTRKMSDRAYPPGQHGQGRQKFSEFKKQLYEKQKLRFNYGISEKQLRNIFTDARRSKDPAGLVLLRLLEQRLDNVIFRLGLAPSIPAARQLVVHRHILVDGKKVDRPSYRVQVGSNISVRPKSRQLQIVSESVANPVLRLPSYLEFDQKTLTGKMTQLPDREDVPLEVDEQLVVEYYSPRL</sequence>
<dbReference type="SUPFAM" id="SSF55174">
    <property type="entry name" value="Alpha-L RNA-binding motif"/>
    <property type="match status" value="1"/>
</dbReference>
<protein>
    <recommendedName>
        <fullName evidence="6 7">Small ribosomal subunit protein uS4</fullName>
    </recommendedName>
</protein>
<dbReference type="FunFam" id="3.10.290.10:FF:000001">
    <property type="entry name" value="30S ribosomal protein S4"/>
    <property type="match status" value="1"/>
</dbReference>
<dbReference type="SMART" id="SM01390">
    <property type="entry name" value="Ribosomal_S4"/>
    <property type="match status" value="1"/>
</dbReference>